<reference evidence="2 3" key="1">
    <citation type="submission" date="2016-12" db="EMBL/GenBank/DDBJ databases">
        <authorList>
            <person name="Song W.-J."/>
            <person name="Kurnit D.M."/>
        </authorList>
    </citation>
    <scope>NUCLEOTIDE SEQUENCE [LARGE SCALE GENOMIC DNA]</scope>
    <source>
        <strain evidence="2 3">DSM 11393</strain>
    </source>
</reference>
<accession>A0A1M7SX80</accession>
<evidence type="ECO:0000259" key="1">
    <source>
        <dbReference type="Pfam" id="PF08668"/>
    </source>
</evidence>
<dbReference type="EMBL" id="FRDI01000005">
    <property type="protein sequence ID" value="SHN63115.1"/>
    <property type="molecule type" value="Genomic_DNA"/>
</dbReference>
<sequence length="386" mass="44407">MWNKLIKNLEIKTDLFDTDEFNKSVKNEDEFLSVLDPSLREDDNSEPLFFRRLLHVSNNDNPDNVQQENCVGELNIFKTSPQNAINIYTQLTLSLNNLLKTSLNCDVFNIAKLPPNFYFESESNTQLSEQWHCCLLRNKKDMLGKAQDITDELSEYIYTTSPIKRLIFQDFTDEIKEKILVNIIFIFILNNKEFQALELTKIFKEDSVLSVALLKHVNKVFSGTSVQAESVDHAITLLGQERFLLWLAANALLNSGSLIGQQNRFLLVLRQASLLINLIDTSNNSKITPKDIFLAAVYPLLNGLFDLDKADFFQSLQTHAEQKLDLTLDIINFELLNKFFSDYALLLDNFDNCDEIQLKNSLNKLGISEKSFKEAIWKAVKWEAEL</sequence>
<dbReference type="SUPFAM" id="SSF109604">
    <property type="entry name" value="HD-domain/PDEase-like"/>
    <property type="match status" value="1"/>
</dbReference>
<keyword evidence="3" id="KW-1185">Reference proteome</keyword>
<protein>
    <submittedName>
        <fullName evidence="2">HDOD domain-containing protein</fullName>
    </submittedName>
</protein>
<feature type="domain" description="HDOD" evidence="1">
    <location>
        <begin position="188"/>
        <end position="242"/>
    </location>
</feature>
<evidence type="ECO:0000313" key="2">
    <source>
        <dbReference type="EMBL" id="SHN63115.1"/>
    </source>
</evidence>
<dbReference type="Pfam" id="PF08668">
    <property type="entry name" value="HDOD"/>
    <property type="match status" value="1"/>
</dbReference>
<proteinExistence type="predicted"/>
<dbReference type="RefSeq" id="WP_072697029.1">
    <property type="nucleotide sequence ID" value="NZ_FRDI01000005.1"/>
</dbReference>
<evidence type="ECO:0000313" key="3">
    <source>
        <dbReference type="Proteomes" id="UP000186469"/>
    </source>
</evidence>
<dbReference type="OrthoDB" id="9804751at2"/>
<dbReference type="InterPro" id="IPR013976">
    <property type="entry name" value="HDOD"/>
</dbReference>
<dbReference type="Proteomes" id="UP000186469">
    <property type="component" value="Unassembled WGS sequence"/>
</dbReference>
<name>A0A1M7SX80_9BACT</name>
<dbReference type="AlphaFoldDB" id="A0A1M7SX80"/>
<gene>
    <name evidence="2" type="ORF">SAMN02745728_01342</name>
</gene>
<organism evidence="2 3">
    <name type="scientific">Desulfovibrio litoralis DSM 11393</name>
    <dbReference type="NCBI Taxonomy" id="1121455"/>
    <lineage>
        <taxon>Bacteria</taxon>
        <taxon>Pseudomonadati</taxon>
        <taxon>Thermodesulfobacteriota</taxon>
        <taxon>Desulfovibrionia</taxon>
        <taxon>Desulfovibrionales</taxon>
        <taxon>Desulfovibrionaceae</taxon>
        <taxon>Desulfovibrio</taxon>
    </lineage>
</organism>
<dbReference type="Gene3D" id="1.10.3210.10">
    <property type="entry name" value="Hypothetical protein af1432"/>
    <property type="match status" value="1"/>
</dbReference>
<dbReference type="STRING" id="1121455.SAMN02745728_01342"/>